<proteinExistence type="predicted"/>
<dbReference type="GO" id="GO:0016567">
    <property type="term" value="P:protein ubiquitination"/>
    <property type="evidence" value="ECO:0007669"/>
    <property type="project" value="TreeGrafter"/>
</dbReference>
<keyword evidence="1" id="KW-0677">Repeat</keyword>
<feature type="repeat" description="RCC1" evidence="2">
    <location>
        <begin position="237"/>
        <end position="294"/>
    </location>
</feature>
<dbReference type="PROSITE" id="PS50012">
    <property type="entry name" value="RCC1_3"/>
    <property type="match status" value="2"/>
</dbReference>
<dbReference type="SUPFAM" id="SSF50985">
    <property type="entry name" value="RCC1/BLIP-II"/>
    <property type="match status" value="1"/>
</dbReference>
<sequence>MFSLFSAGSNSHKQLTTNTHQEDIREFRKTHEWENGNRSIIISSALGGRHSLFLTHQADIYACGDDSQGQILQPKINKNAANESDPLSQDTTLVKLDYKHILSRLPNINQQLKESLIRTYHPVQVAACWETSFVVLSYDDARDGGGRTGDEGDTKTCHDDYILAFGSDDSDLRGYYKTTPPSSEKESLNEANIIELPAKPDGLKKRRKIRLHATYKHVIALVEYEDKNNTTATSRSMQVVGWGAARHGQLGPLDPARASTPPRVLPIDFREDTTEMEAVKIATGKHHTVIVSRTRIWCWGSNRKGQLPLRLRELPPGEILELQATWNATFVILVDDDESSATGGSKRLLGFGSNTHGQLGSSDPSLTVLDTRIPHSFARLVAGSEHLLIANESPHDHRHQVCGWGWNEHGNLGPYFPSHHPQHQQLQPLHTSAPMATIFLVPSSCRISHLAAGCATSFIFCSPQ</sequence>
<comment type="caution">
    <text evidence="4">The sequence shown here is derived from an EMBL/GenBank/DDBJ whole genome shotgun (WGS) entry which is preliminary data.</text>
</comment>
<dbReference type="Pfam" id="PF13540">
    <property type="entry name" value="RCC1_2"/>
    <property type="match status" value="1"/>
</dbReference>
<evidence type="ECO:0000313" key="4">
    <source>
        <dbReference type="EMBL" id="PLW44968.1"/>
    </source>
</evidence>
<dbReference type="PANTHER" id="PTHR45622:SF70">
    <property type="entry name" value="SECRETION-REGULATING GUANINE NUCLEOTIDE EXCHANGE FACTOR"/>
    <property type="match status" value="1"/>
</dbReference>
<feature type="repeat" description="RCC1" evidence="2">
    <location>
        <begin position="346"/>
        <end position="393"/>
    </location>
</feature>
<accession>A0A2N5V4Q1</accession>
<dbReference type="InterPro" id="IPR051709">
    <property type="entry name" value="Ub-ligase/GTPase-reg"/>
</dbReference>
<evidence type="ECO:0000313" key="5">
    <source>
        <dbReference type="Proteomes" id="UP000235388"/>
    </source>
</evidence>
<dbReference type="GO" id="GO:0005737">
    <property type="term" value="C:cytoplasm"/>
    <property type="evidence" value="ECO:0007669"/>
    <property type="project" value="TreeGrafter"/>
</dbReference>
<dbReference type="GO" id="GO:0006511">
    <property type="term" value="P:ubiquitin-dependent protein catabolic process"/>
    <property type="evidence" value="ECO:0007669"/>
    <property type="project" value="TreeGrafter"/>
</dbReference>
<name>A0A2N5V4Q1_9BASI</name>
<evidence type="ECO:0008006" key="6">
    <source>
        <dbReference type="Google" id="ProtNLM"/>
    </source>
</evidence>
<reference evidence="4 5" key="1">
    <citation type="submission" date="2017-11" db="EMBL/GenBank/DDBJ databases">
        <title>De novo assembly and phasing of dikaryotic genomes from two isolates of Puccinia coronata f. sp. avenae, the causal agent of oat crown rust.</title>
        <authorList>
            <person name="Miller M.E."/>
            <person name="Zhang Y."/>
            <person name="Omidvar V."/>
            <person name="Sperschneider J."/>
            <person name="Schwessinger B."/>
            <person name="Raley C."/>
            <person name="Palmer J.M."/>
            <person name="Garnica D."/>
            <person name="Upadhyaya N."/>
            <person name="Rathjen J."/>
            <person name="Taylor J.M."/>
            <person name="Park R.F."/>
            <person name="Dodds P.N."/>
            <person name="Hirsch C.D."/>
            <person name="Kianian S.F."/>
            <person name="Figueroa M."/>
        </authorList>
    </citation>
    <scope>NUCLEOTIDE SEQUENCE [LARGE SCALE GENOMIC DNA]</scope>
    <source>
        <strain evidence="4">12NC29</strain>
    </source>
</reference>
<feature type="compositionally biased region" description="Polar residues" evidence="3">
    <location>
        <begin position="1"/>
        <end position="19"/>
    </location>
</feature>
<dbReference type="Gene3D" id="2.130.10.30">
    <property type="entry name" value="Regulator of chromosome condensation 1/beta-lactamase-inhibitor protein II"/>
    <property type="match status" value="1"/>
</dbReference>
<dbReference type="GO" id="GO:0061630">
    <property type="term" value="F:ubiquitin protein ligase activity"/>
    <property type="evidence" value="ECO:0007669"/>
    <property type="project" value="TreeGrafter"/>
</dbReference>
<feature type="region of interest" description="Disordered" evidence="3">
    <location>
        <begin position="1"/>
        <end position="21"/>
    </location>
</feature>
<gene>
    <name evidence="4" type="ORF">PCANC_13509</name>
</gene>
<evidence type="ECO:0000256" key="1">
    <source>
        <dbReference type="ARBA" id="ARBA00022737"/>
    </source>
</evidence>
<dbReference type="PANTHER" id="PTHR45622">
    <property type="entry name" value="UBIQUITIN-PROTEIN LIGASE E3A-RELATED"/>
    <property type="match status" value="1"/>
</dbReference>
<protein>
    <recommendedName>
        <fullName evidence="6">RCC1/BLIP-II protein</fullName>
    </recommendedName>
</protein>
<evidence type="ECO:0000256" key="3">
    <source>
        <dbReference type="SAM" id="MobiDB-lite"/>
    </source>
</evidence>
<evidence type="ECO:0000256" key="2">
    <source>
        <dbReference type="PROSITE-ProRule" id="PRU00235"/>
    </source>
</evidence>
<dbReference type="InterPro" id="IPR000408">
    <property type="entry name" value="Reg_chr_condens"/>
</dbReference>
<dbReference type="OrthoDB" id="5370059at2759"/>
<keyword evidence="5" id="KW-1185">Reference proteome</keyword>
<organism evidence="4 5">
    <name type="scientific">Puccinia coronata f. sp. avenae</name>
    <dbReference type="NCBI Taxonomy" id="200324"/>
    <lineage>
        <taxon>Eukaryota</taxon>
        <taxon>Fungi</taxon>
        <taxon>Dikarya</taxon>
        <taxon>Basidiomycota</taxon>
        <taxon>Pucciniomycotina</taxon>
        <taxon>Pucciniomycetes</taxon>
        <taxon>Pucciniales</taxon>
        <taxon>Pucciniaceae</taxon>
        <taxon>Puccinia</taxon>
    </lineage>
</organism>
<dbReference type="InterPro" id="IPR009091">
    <property type="entry name" value="RCC1/BLIP-II"/>
</dbReference>
<dbReference type="AlphaFoldDB" id="A0A2N5V4Q1"/>
<dbReference type="Proteomes" id="UP000235388">
    <property type="component" value="Unassembled WGS sequence"/>
</dbReference>
<dbReference type="EMBL" id="PGCJ01000132">
    <property type="protein sequence ID" value="PLW44968.1"/>
    <property type="molecule type" value="Genomic_DNA"/>
</dbReference>
<dbReference type="STRING" id="200324.A0A2N5V4Q1"/>